<feature type="compositionally biased region" description="Polar residues" evidence="2">
    <location>
        <begin position="50"/>
        <end position="61"/>
    </location>
</feature>
<dbReference type="SMART" id="SM00323">
    <property type="entry name" value="RasGAP"/>
    <property type="match status" value="1"/>
</dbReference>
<dbReference type="EMBL" id="JBBXMP010000005">
    <property type="protein sequence ID" value="KAL0070777.1"/>
    <property type="molecule type" value="Genomic_DNA"/>
</dbReference>
<evidence type="ECO:0000313" key="6">
    <source>
        <dbReference type="Proteomes" id="UP001437256"/>
    </source>
</evidence>
<evidence type="ECO:0000256" key="2">
    <source>
        <dbReference type="SAM" id="MobiDB-lite"/>
    </source>
</evidence>
<dbReference type="Gene3D" id="1.20.5.190">
    <property type="match status" value="1"/>
</dbReference>
<feature type="compositionally biased region" description="Low complexity" evidence="2">
    <location>
        <begin position="97"/>
        <end position="110"/>
    </location>
</feature>
<dbReference type="Gene3D" id="1.10.418.10">
    <property type="entry name" value="Calponin-like domain"/>
    <property type="match status" value="1"/>
</dbReference>
<dbReference type="SUPFAM" id="SSF48350">
    <property type="entry name" value="GTPase activation domain, GAP"/>
    <property type="match status" value="1"/>
</dbReference>
<proteinExistence type="predicted"/>
<dbReference type="Pfam" id="PF03836">
    <property type="entry name" value="RasGAP_C"/>
    <property type="match status" value="1"/>
</dbReference>
<feature type="compositionally biased region" description="Polar residues" evidence="2">
    <location>
        <begin position="328"/>
        <end position="343"/>
    </location>
</feature>
<feature type="compositionally biased region" description="Low complexity" evidence="2">
    <location>
        <begin position="344"/>
        <end position="373"/>
    </location>
</feature>
<dbReference type="CDD" id="cd21206">
    <property type="entry name" value="CH_IQGAP"/>
    <property type="match status" value="1"/>
</dbReference>
<dbReference type="InterPro" id="IPR000593">
    <property type="entry name" value="RasGAP_C"/>
</dbReference>
<keyword evidence="6" id="KW-1185">Reference proteome</keyword>
<dbReference type="InterPro" id="IPR000048">
    <property type="entry name" value="IQ_motif_EF-hand-BS"/>
</dbReference>
<dbReference type="SUPFAM" id="SSF143885">
    <property type="entry name" value="RGC domain-like"/>
    <property type="match status" value="1"/>
</dbReference>
<feature type="compositionally biased region" description="Polar residues" evidence="2">
    <location>
        <begin position="122"/>
        <end position="139"/>
    </location>
</feature>
<dbReference type="InterPro" id="IPR001936">
    <property type="entry name" value="RasGAP_dom"/>
</dbReference>
<evidence type="ECO:0000259" key="4">
    <source>
        <dbReference type="PROSITE" id="PS50021"/>
    </source>
</evidence>
<protein>
    <submittedName>
        <fullName evidence="5">Iqgap-related protein</fullName>
    </submittedName>
</protein>
<feature type="region of interest" description="Disordered" evidence="2">
    <location>
        <begin position="394"/>
        <end position="494"/>
    </location>
</feature>
<feature type="compositionally biased region" description="Polar residues" evidence="2">
    <location>
        <begin position="485"/>
        <end position="494"/>
    </location>
</feature>
<comment type="caution">
    <text evidence="5">The sequence shown here is derived from an EMBL/GenBank/DDBJ whole genome shotgun (WGS) entry which is preliminary data.</text>
</comment>
<dbReference type="SMART" id="SM00015">
    <property type="entry name" value="IQ"/>
    <property type="match status" value="12"/>
</dbReference>
<feature type="compositionally biased region" description="Basic and acidic residues" evidence="2">
    <location>
        <begin position="261"/>
        <end position="273"/>
    </location>
</feature>
<feature type="domain" description="Ras-GAP" evidence="3">
    <location>
        <begin position="1234"/>
        <end position="1461"/>
    </location>
</feature>
<dbReference type="InterPro" id="IPR036872">
    <property type="entry name" value="CH_dom_sf"/>
</dbReference>
<accession>A0ABR3ABN9</accession>
<keyword evidence="1" id="KW-0175">Coiled coil</keyword>
<dbReference type="Proteomes" id="UP001437256">
    <property type="component" value="Unassembled WGS sequence"/>
</dbReference>
<dbReference type="PROSITE" id="PS50096">
    <property type="entry name" value="IQ"/>
    <property type="match status" value="12"/>
</dbReference>
<dbReference type="Pfam" id="PF00616">
    <property type="entry name" value="RasGAP"/>
    <property type="match status" value="1"/>
</dbReference>
<dbReference type="Pfam" id="PF00612">
    <property type="entry name" value="IQ"/>
    <property type="match status" value="4"/>
</dbReference>
<feature type="compositionally biased region" description="Basic and acidic residues" evidence="2">
    <location>
        <begin position="78"/>
        <end position="91"/>
    </location>
</feature>
<dbReference type="PROSITE" id="PS50021">
    <property type="entry name" value="CH"/>
    <property type="match status" value="1"/>
</dbReference>
<dbReference type="Gene3D" id="1.10.506.10">
    <property type="entry name" value="GTPase Activation - p120gap, domain 1"/>
    <property type="match status" value="1"/>
</dbReference>
<reference evidence="5 6" key="1">
    <citation type="submission" date="2024-05" db="EMBL/GenBank/DDBJ databases">
        <title>A draft genome resource for the thread blight pathogen Marasmius tenuissimus strain MS-2.</title>
        <authorList>
            <person name="Yulfo-Soto G.E."/>
            <person name="Baruah I.K."/>
            <person name="Amoako-Attah I."/>
            <person name="Bukari Y."/>
            <person name="Meinhardt L.W."/>
            <person name="Bailey B.A."/>
            <person name="Cohen S.P."/>
        </authorList>
    </citation>
    <scope>NUCLEOTIDE SEQUENCE [LARGE SCALE GENOMIC DNA]</scope>
    <source>
        <strain evidence="5 6">MS-2</strain>
    </source>
</reference>
<feature type="region of interest" description="Disordered" evidence="2">
    <location>
        <begin position="1"/>
        <end position="374"/>
    </location>
</feature>
<evidence type="ECO:0000256" key="1">
    <source>
        <dbReference type="SAM" id="Coils"/>
    </source>
</evidence>
<dbReference type="InterPro" id="IPR008936">
    <property type="entry name" value="Rho_GTPase_activation_prot"/>
</dbReference>
<feature type="compositionally biased region" description="Polar residues" evidence="2">
    <location>
        <begin position="217"/>
        <end position="255"/>
    </location>
</feature>
<dbReference type="PANTHER" id="PTHR14149">
    <property type="entry name" value="RAS GTPASE-ACTIVATING PROTEIN WITH IQ MOTIF"/>
    <property type="match status" value="1"/>
</dbReference>
<dbReference type="PROSITE" id="PS50018">
    <property type="entry name" value="RAS_GTPASE_ACTIV_2"/>
    <property type="match status" value="1"/>
</dbReference>
<feature type="coiled-coil region" evidence="1">
    <location>
        <begin position="1114"/>
        <end position="1141"/>
    </location>
</feature>
<dbReference type="Pfam" id="PF00307">
    <property type="entry name" value="CH"/>
    <property type="match status" value="1"/>
</dbReference>
<feature type="compositionally biased region" description="Low complexity" evidence="2">
    <location>
        <begin position="306"/>
        <end position="323"/>
    </location>
</feature>
<feature type="compositionally biased region" description="Low complexity" evidence="2">
    <location>
        <begin position="276"/>
        <end position="293"/>
    </location>
</feature>
<feature type="compositionally biased region" description="Polar residues" evidence="2">
    <location>
        <begin position="294"/>
        <end position="304"/>
    </location>
</feature>
<organism evidence="5 6">
    <name type="scientific">Marasmius tenuissimus</name>
    <dbReference type="NCBI Taxonomy" id="585030"/>
    <lineage>
        <taxon>Eukaryota</taxon>
        <taxon>Fungi</taxon>
        <taxon>Dikarya</taxon>
        <taxon>Basidiomycota</taxon>
        <taxon>Agaricomycotina</taxon>
        <taxon>Agaricomycetes</taxon>
        <taxon>Agaricomycetidae</taxon>
        <taxon>Agaricales</taxon>
        <taxon>Marasmiineae</taxon>
        <taxon>Marasmiaceae</taxon>
        <taxon>Marasmius</taxon>
    </lineage>
</organism>
<name>A0ABR3ABN9_9AGAR</name>
<evidence type="ECO:0000313" key="5">
    <source>
        <dbReference type="EMBL" id="KAL0070777.1"/>
    </source>
</evidence>
<feature type="compositionally biased region" description="Basic and acidic residues" evidence="2">
    <location>
        <begin position="432"/>
        <end position="451"/>
    </location>
</feature>
<feature type="compositionally biased region" description="Low complexity" evidence="2">
    <location>
        <begin position="27"/>
        <end position="42"/>
    </location>
</feature>
<dbReference type="SUPFAM" id="SSF47576">
    <property type="entry name" value="Calponin-homology domain, CH-domain"/>
    <property type="match status" value="1"/>
</dbReference>
<feature type="compositionally biased region" description="Low complexity" evidence="2">
    <location>
        <begin position="1"/>
        <end position="14"/>
    </location>
</feature>
<dbReference type="PANTHER" id="PTHR14149:SF14">
    <property type="entry name" value="CALPONIN-HOMOLOGY (CH) DOMAIN-CONTAINING PROTEIN"/>
    <property type="match status" value="1"/>
</dbReference>
<sequence>MERSNSSRSNSSSSPFAYQTRLLERTSSNASNSASLSRQNSLSGGGGMNILTSNPTGSSPSPRRWTPSHRVSNSVDAVRGRWEERSRETFGEHPTGSSIASTSSSSSSATTRDEIKSPSFARLQQSVDSSNSGPSSLGRTPTYLKRQTMPSPIIASPLSPNTTGVSVEADSPASITPQRIHLPSNSYDRLQRTPSDTPHIDNSTPSRVRRNTVDFESLSSTALGKGSESPTRFSAETSSNNATPTGLNRRPTSFHASARASFEKFEKLEKLESANRPTSPTKEPSTPTRRPTSVYGTSRSSFDSAPSYRPTSPPTDSSTSVTPGVSRRPTSLYGSARSSYENASTQRSVPPSPTVSVTPASPTQSSTQPSTSVMFPSTYRSSYMADKAHKYGSSLTTGRRLGKHLPRIASGDRDENWNPEEEEKQKFAAASVKHESEPQPPSNRRETAKERREKRRRREQDLVVPEADGDDVTGIPGRLRLSKNRAPTTPVPSSRLTRGLWADTQRHLIQAYEYLCHVGEAQQWIEGCLGEELGFGVVEMDDGLRNGVVLAKLVRAFQGEAAVRRIYEAPKLDFRHSDNINIFFTFVRMVGLPECFIFELTDLYEKKNIPKVIYCIHALSHLLARRGMAERIGNLLGHLQFSDDQLQRTQKGLKDSGVAMPNFGNVGRELAKEINEEPEVEVETEDERRDRLLLENEGSIIALQSHLRGVLARQEHKHIHLRLHLCERDVVKAQTLFQGALTRRRMARQRETRDNLKPWVLVLQARARGSLVRQTWRSHVRRVKRSAPWAIQLQAQIRGVLQRRRFARLKGALRTSKVSVIKLQSLARARLSRQTHQELTRTFAQPIVVTSVNTFQAHCRGMLTRRKVEKQAKVLHSLVPNFVGLQAHLRGVLTRRRMRKQMAKLEDISQTVVRIQAAVRTYLARKRLLNVIRGLRKATPIIVGFQALARANLSRQKHHSLNKALTSVQSVKSVSSVQTFARAFLARNRHKELNRKLEFTAPDVVGLQATVRGLLVRESYHAWRDHLHANEHVATLLQAMLRGVSQRRKFRAKMEYFRANLNKVVKIQSLFRAKETREQYRQLTLGKNVTVGTIKNFVHLLDDSEADFQEEVKVERLRKRVVEHIRENQALENEVMDLDVKIALVVQNVKSFEEVMKHRGPDSAAVHAARSSLLAAHGDPFSGPNTLDQTARRKLELYQQLFYLLQSRSEYLSRVFHRMSQDDVSEKDRRFMERVVLTLFGYGQDRREDYLLLRLFQAAIFDEVSSAPSINQVIHGHPLYINIAVQYVRPKQITYAKEAFQAIIRRVIEDSELDLEVDPTVIHKVRLEQEEMRNGSVSNKRKDLSFREALDDPDTRPIYIRHLQVLRWWTEAFVTAIIESTRKMPYSMRYLARETLRAARERFPDASDEAYAACIGRIVYYRYINPAIVTPETFDIVSTTIDIGSRKNLSQISRVLTQITTGVEFDNDSPSYIPINDYVRGAIGQVTAWLLQVADVPDADTQFHAHEFLDATVPPKPIYISPNEIYTTHGLLVQYMDDVAPSGDDAMRTIVGELDGVPQFGSEELKDARDTAITLELTNRFADVKDPHAEEKTLWVQAKRGVLAILRVQPAQDLLASLLQPVTDDDENVWEDIVEAEMENEVVRTHDRRQPSTAGAESAAYRLEDIRSLTFRQVKASAISHLLELEKQGKISREDGFQGILNAIANDVRSKHRKRLQRQQEMQSMNDALKHLGERKKSFEEQINSYHNYVKQSMETMQRGKGKKRFVLPFTKQYFHLRELQKSGQTPQFGSFLYTAKYLYEKGILLSIDQYSPRQFDKIQITMSSNTPGVFTITMESSMLGVPSRVASDDIKIEDLLQAKYEQRSSLSLFNGKAKVNFELFLYQINKKFYV</sequence>
<evidence type="ECO:0000259" key="3">
    <source>
        <dbReference type="PROSITE" id="PS50018"/>
    </source>
</evidence>
<feature type="compositionally biased region" description="Polar residues" evidence="2">
    <location>
        <begin position="173"/>
        <end position="206"/>
    </location>
</feature>
<dbReference type="SMART" id="SM00033">
    <property type="entry name" value="CH"/>
    <property type="match status" value="1"/>
</dbReference>
<gene>
    <name evidence="5" type="primary">IQG1</name>
    <name evidence="5" type="ORF">AAF712_001998</name>
</gene>
<dbReference type="InterPro" id="IPR001715">
    <property type="entry name" value="CH_dom"/>
</dbReference>
<feature type="domain" description="Calponin-homology (CH)" evidence="4">
    <location>
        <begin position="515"/>
        <end position="623"/>
    </location>
</feature>